<evidence type="ECO:0000256" key="1">
    <source>
        <dbReference type="SAM" id="MobiDB-lite"/>
    </source>
</evidence>
<evidence type="ECO:0000313" key="2">
    <source>
        <dbReference type="Proteomes" id="UP000694866"/>
    </source>
</evidence>
<dbReference type="AlphaFoldDB" id="A0A9R1TA79"/>
<accession>A0A9R1TA79</accession>
<dbReference type="PANTHER" id="PTHR16246:SF2">
    <property type="entry name" value="HOST CELL FACTOR C1 REGULATOR 1"/>
    <property type="match status" value="1"/>
</dbReference>
<feature type="region of interest" description="Disordered" evidence="1">
    <location>
        <begin position="212"/>
        <end position="262"/>
    </location>
</feature>
<dbReference type="KEGG" id="fas:105267946"/>
<dbReference type="InterPro" id="IPR029195">
    <property type="entry name" value="HCFC1R1"/>
</dbReference>
<dbReference type="PANTHER" id="PTHR16246">
    <property type="entry name" value="HOST CELL FACTOR C1 REGULATOR 1"/>
    <property type="match status" value="1"/>
</dbReference>
<dbReference type="Proteomes" id="UP000694866">
    <property type="component" value="Unplaced"/>
</dbReference>
<keyword evidence="2" id="KW-1185">Reference proteome</keyword>
<organism evidence="2 3">
    <name type="scientific">Fopius arisanus</name>
    <dbReference type="NCBI Taxonomy" id="64838"/>
    <lineage>
        <taxon>Eukaryota</taxon>
        <taxon>Metazoa</taxon>
        <taxon>Ecdysozoa</taxon>
        <taxon>Arthropoda</taxon>
        <taxon>Hexapoda</taxon>
        <taxon>Insecta</taxon>
        <taxon>Pterygota</taxon>
        <taxon>Neoptera</taxon>
        <taxon>Endopterygota</taxon>
        <taxon>Hymenoptera</taxon>
        <taxon>Apocrita</taxon>
        <taxon>Ichneumonoidea</taxon>
        <taxon>Braconidae</taxon>
        <taxon>Opiinae</taxon>
        <taxon>Fopius</taxon>
    </lineage>
</organism>
<reference evidence="3" key="1">
    <citation type="submission" date="2025-08" db="UniProtKB">
        <authorList>
            <consortium name="RefSeq"/>
        </authorList>
    </citation>
    <scope>IDENTIFICATION</scope>
    <source>
        <strain evidence="3">USDA-PBARC FA_bdor</strain>
        <tissue evidence="3">Whole organism</tissue>
    </source>
</reference>
<name>A0A9R1TA79_9HYME</name>
<evidence type="ECO:0000313" key="3">
    <source>
        <dbReference type="RefSeq" id="XP_011305445.1"/>
    </source>
</evidence>
<sequence length="262" mass="29461">MAIPTQYQVITPPLQTTIVGGHLHTPSSIFQHMMGQQNPYQQSGNWEQVPQVPPMYMPWSVPSLQQSQLVRFTGERQQQTCGPMVHQKRKLDVPDIVETRPSKQFISEEKMAAHFRDMHISSNYSPTPVSSTSSMCSMSQASNSTSTSVEIDVDPAPVNMEDGKSMHPRLVISEELKRLQNEPLLPASLLSKLERPSMALVLWEPPSRHLRLPFSSQPPAQPSTSTTEEDDNNNNIDNNNEQIPDLNQAYSFNNSPLELMDL</sequence>
<dbReference type="CTD" id="41089"/>
<dbReference type="RefSeq" id="XP_011305445.1">
    <property type="nucleotide sequence ID" value="XM_011307143.1"/>
</dbReference>
<proteinExistence type="predicted"/>
<dbReference type="OrthoDB" id="10022757at2759"/>
<feature type="compositionally biased region" description="Low complexity" evidence="1">
    <location>
        <begin position="213"/>
        <end position="226"/>
    </location>
</feature>
<dbReference type="GeneID" id="105267946"/>
<gene>
    <name evidence="3" type="primary">Mst85C</name>
</gene>
<protein>
    <submittedName>
        <fullName evidence="3">Uncharacterized protein Mst85C isoform X1</fullName>
    </submittedName>
</protein>